<dbReference type="EMBL" id="UYRU01064356">
    <property type="protein sequence ID" value="VDN16009.1"/>
    <property type="molecule type" value="Genomic_DNA"/>
</dbReference>
<evidence type="ECO:0000256" key="1">
    <source>
        <dbReference type="SAM" id="MobiDB-lite"/>
    </source>
</evidence>
<keyword evidence="3" id="KW-1185">Reference proteome</keyword>
<proteinExistence type="predicted"/>
<dbReference type="OrthoDB" id="6285209at2759"/>
<name>A0A3P7P6L6_DIBLA</name>
<evidence type="ECO:0000313" key="2">
    <source>
        <dbReference type="EMBL" id="VDN16009.1"/>
    </source>
</evidence>
<reference evidence="2 3" key="1">
    <citation type="submission" date="2018-11" db="EMBL/GenBank/DDBJ databases">
        <authorList>
            <consortium name="Pathogen Informatics"/>
        </authorList>
    </citation>
    <scope>NUCLEOTIDE SEQUENCE [LARGE SCALE GENOMIC DNA]</scope>
</reference>
<sequence length="292" mass="33094">MSLEYLKKTISMTTDQRTASSILHFHCLSIKNILPILCRATTWLPMPIQARICKAWFTHVKEASASPTGSSATIGCGVGADASLVDLQKILMQQITLRCLTLDPDSTPNDDKQIREAAKVLRIVFFSSLLVGGLDSQEQREREARENAELETLLPSQGTRHPRRQIRQDPLAVSLGIHPNDCRNPLIPASEFINETLNDVIDPEKDFLCYRSRGDKLSFMELPFLLQTTTKSVQLFYDNRLRMLEERRSAFLHSLLASDPELPFFKLRVARERVVEDALVVVSCYRILGLLR</sequence>
<dbReference type="Proteomes" id="UP000281553">
    <property type="component" value="Unassembled WGS sequence"/>
</dbReference>
<accession>A0A3P7P6L6</accession>
<feature type="region of interest" description="Disordered" evidence="1">
    <location>
        <begin position="140"/>
        <end position="164"/>
    </location>
</feature>
<protein>
    <submittedName>
        <fullName evidence="2">Uncharacterized protein</fullName>
    </submittedName>
</protein>
<dbReference type="AlphaFoldDB" id="A0A3P7P6L6"/>
<evidence type="ECO:0000313" key="3">
    <source>
        <dbReference type="Proteomes" id="UP000281553"/>
    </source>
</evidence>
<gene>
    <name evidence="2" type="ORF">DILT_LOCUS11840</name>
</gene>
<organism evidence="2 3">
    <name type="scientific">Dibothriocephalus latus</name>
    <name type="common">Fish tapeworm</name>
    <name type="synonym">Diphyllobothrium latum</name>
    <dbReference type="NCBI Taxonomy" id="60516"/>
    <lineage>
        <taxon>Eukaryota</taxon>
        <taxon>Metazoa</taxon>
        <taxon>Spiralia</taxon>
        <taxon>Lophotrochozoa</taxon>
        <taxon>Platyhelminthes</taxon>
        <taxon>Cestoda</taxon>
        <taxon>Eucestoda</taxon>
        <taxon>Diphyllobothriidea</taxon>
        <taxon>Diphyllobothriidae</taxon>
        <taxon>Dibothriocephalus</taxon>
    </lineage>
</organism>